<dbReference type="OrthoDB" id="9789238at2"/>
<keyword evidence="7" id="KW-0067">ATP-binding</keyword>
<dbReference type="Gene3D" id="3.30.565.10">
    <property type="entry name" value="Histidine kinase-like ATPase, C-terminal domain"/>
    <property type="match status" value="1"/>
</dbReference>
<evidence type="ECO:0000313" key="16">
    <source>
        <dbReference type="Proteomes" id="UP000223759"/>
    </source>
</evidence>
<organism evidence="15 16">
    <name type="scientific">Ectothiorhodosinus mongolicus</name>
    <dbReference type="NCBI Taxonomy" id="233100"/>
    <lineage>
        <taxon>Bacteria</taxon>
        <taxon>Pseudomonadati</taxon>
        <taxon>Pseudomonadota</taxon>
        <taxon>Gammaproteobacteria</taxon>
        <taxon>Chromatiales</taxon>
        <taxon>Ectothiorhodospiraceae</taxon>
        <taxon>Ectothiorhodosinus</taxon>
    </lineage>
</organism>
<dbReference type="PANTHER" id="PTHR43065:SF16">
    <property type="entry name" value="SENSORY HISTIDINE KINASE_PHOSPHATASE NTRB"/>
    <property type="match status" value="1"/>
</dbReference>
<keyword evidence="4" id="KW-0808">Transferase</keyword>
<gene>
    <name evidence="15" type="ORF">SAMN05216526_1180</name>
</gene>
<dbReference type="EC" id="2.7.13.3" evidence="2"/>
<dbReference type="AlphaFoldDB" id="A0A1R3VXH0"/>
<dbReference type="PANTHER" id="PTHR43065">
    <property type="entry name" value="SENSOR HISTIDINE KINASE"/>
    <property type="match status" value="1"/>
</dbReference>
<dbReference type="SUPFAM" id="SSF55785">
    <property type="entry name" value="PYP-like sensor domain (PAS domain)"/>
    <property type="match status" value="1"/>
</dbReference>
<dbReference type="CDD" id="cd00082">
    <property type="entry name" value="HisKA"/>
    <property type="match status" value="1"/>
</dbReference>
<evidence type="ECO:0000256" key="5">
    <source>
        <dbReference type="ARBA" id="ARBA00022741"/>
    </source>
</evidence>
<dbReference type="SUPFAM" id="SSF47384">
    <property type="entry name" value="Homodimeric domain of signal transducing histidine kinase"/>
    <property type="match status" value="1"/>
</dbReference>
<comment type="function">
    <text evidence="10">Member of the two-component regulatory system NtrB/NtrC, which controls expression of the nitrogen-regulated (ntr) genes in response to nitrogen limitation. Under conditions of nitrogen limitation, NtrB autophosphorylates and transfers the phosphoryl group to NtrC. In the presence of nitrogen, acts as a phosphatase that dephosphorylates and inactivates NtrC.</text>
</comment>
<evidence type="ECO:0000256" key="3">
    <source>
        <dbReference type="ARBA" id="ARBA00022553"/>
    </source>
</evidence>
<keyword evidence="9" id="KW-0535">Nitrogen fixation</keyword>
<comment type="catalytic activity">
    <reaction evidence="1">
        <text>ATP + protein L-histidine = ADP + protein N-phospho-L-histidine.</text>
        <dbReference type="EC" id="2.7.13.3"/>
    </reaction>
</comment>
<evidence type="ECO:0000313" key="15">
    <source>
        <dbReference type="EMBL" id="SIT69873.1"/>
    </source>
</evidence>
<dbReference type="InterPro" id="IPR003594">
    <property type="entry name" value="HATPase_dom"/>
</dbReference>
<dbReference type="STRING" id="233100.SAMN05216526_1180"/>
<dbReference type="InterPro" id="IPR013656">
    <property type="entry name" value="PAS_4"/>
</dbReference>
<dbReference type="Proteomes" id="UP000223759">
    <property type="component" value="Unassembled WGS sequence"/>
</dbReference>
<dbReference type="GO" id="GO:0000155">
    <property type="term" value="F:phosphorelay sensor kinase activity"/>
    <property type="evidence" value="ECO:0007669"/>
    <property type="project" value="InterPro"/>
</dbReference>
<accession>A0A1R3VXH0</accession>
<reference evidence="15 16" key="1">
    <citation type="submission" date="2017-01" db="EMBL/GenBank/DDBJ databases">
        <authorList>
            <person name="Mah S.A."/>
            <person name="Swanson W.J."/>
            <person name="Moy G.W."/>
            <person name="Vacquier V.D."/>
        </authorList>
    </citation>
    <scope>NUCLEOTIDE SEQUENCE [LARGE SCALE GENOMIC DNA]</scope>
    <source>
        <strain evidence="15 16">M9</strain>
    </source>
</reference>
<evidence type="ECO:0000256" key="10">
    <source>
        <dbReference type="ARBA" id="ARBA00037696"/>
    </source>
</evidence>
<keyword evidence="6 15" id="KW-0418">Kinase</keyword>
<dbReference type="SMART" id="SM00387">
    <property type="entry name" value="HATPase_c"/>
    <property type="match status" value="1"/>
</dbReference>
<evidence type="ECO:0000256" key="12">
    <source>
        <dbReference type="ARBA" id="ARBA00042313"/>
    </source>
</evidence>
<proteinExistence type="predicted"/>
<dbReference type="Gene3D" id="3.30.450.20">
    <property type="entry name" value="PAS domain"/>
    <property type="match status" value="1"/>
</dbReference>
<dbReference type="SMART" id="SM00388">
    <property type="entry name" value="HisKA"/>
    <property type="match status" value="1"/>
</dbReference>
<dbReference type="Pfam" id="PF02518">
    <property type="entry name" value="HATPase_c"/>
    <property type="match status" value="1"/>
</dbReference>
<dbReference type="RefSeq" id="WP_076755575.1">
    <property type="nucleotide sequence ID" value="NZ_CP023018.1"/>
</dbReference>
<evidence type="ECO:0000256" key="13">
    <source>
        <dbReference type="ARBA" id="ARBA00043094"/>
    </source>
</evidence>
<evidence type="ECO:0000256" key="8">
    <source>
        <dbReference type="ARBA" id="ARBA00023012"/>
    </source>
</evidence>
<evidence type="ECO:0000256" key="1">
    <source>
        <dbReference type="ARBA" id="ARBA00000085"/>
    </source>
</evidence>
<dbReference type="NCBIfam" id="NF008293">
    <property type="entry name" value="PRK11073.1"/>
    <property type="match status" value="1"/>
</dbReference>
<sequence>MQILSVHRQLLDSMTTSVVMLDAQLRLRYLNPAAEMLLENSFKRVEGLPATEWLLDHDDLIASLRQSLQTGHPFTERERPLRLPHDRELTVDITVSPISEPGHERKLLMEITQIDRQMRIFKEEQLLTQHAAARALLRGLAHEIKNPLGGLRGAAQLLERELPDAELREYTRIIIGEADRLQDLLDRMLGPNNLPRMQHINVHEILEHVRQLVSAEAPLAITWVTDYDPSIPEISADRDMLIQALLNIVRNAIQALDQSGNVILRTRVLRQFTIGQTRHKLVAQIEVIDNGPGIAQDISERIFFPMVSGKDGGTGLGLSIAQALINQHGGLIECESRPGETNFSILLPVESQDDAS</sequence>
<dbReference type="SUPFAM" id="SSF55874">
    <property type="entry name" value="ATPase domain of HSP90 chaperone/DNA topoisomerase II/histidine kinase"/>
    <property type="match status" value="1"/>
</dbReference>
<dbReference type="PROSITE" id="PS50109">
    <property type="entry name" value="HIS_KIN"/>
    <property type="match status" value="1"/>
</dbReference>
<feature type="domain" description="Histidine kinase" evidence="14">
    <location>
        <begin position="139"/>
        <end position="351"/>
    </location>
</feature>
<dbReference type="EMBL" id="FTPK01000002">
    <property type="protein sequence ID" value="SIT69873.1"/>
    <property type="molecule type" value="Genomic_DNA"/>
</dbReference>
<dbReference type="InterPro" id="IPR035965">
    <property type="entry name" value="PAS-like_dom_sf"/>
</dbReference>
<dbReference type="InterPro" id="IPR036890">
    <property type="entry name" value="HATPase_C_sf"/>
</dbReference>
<keyword evidence="16" id="KW-1185">Reference proteome</keyword>
<keyword evidence="3" id="KW-0597">Phosphoprotein</keyword>
<evidence type="ECO:0000256" key="4">
    <source>
        <dbReference type="ARBA" id="ARBA00022679"/>
    </source>
</evidence>
<evidence type="ECO:0000256" key="7">
    <source>
        <dbReference type="ARBA" id="ARBA00022840"/>
    </source>
</evidence>
<dbReference type="InterPro" id="IPR000014">
    <property type="entry name" value="PAS"/>
</dbReference>
<dbReference type="InterPro" id="IPR003661">
    <property type="entry name" value="HisK_dim/P_dom"/>
</dbReference>
<evidence type="ECO:0000256" key="9">
    <source>
        <dbReference type="ARBA" id="ARBA00023231"/>
    </source>
</evidence>
<dbReference type="Gene3D" id="1.10.287.130">
    <property type="match status" value="1"/>
</dbReference>
<evidence type="ECO:0000256" key="11">
    <source>
        <dbReference type="ARBA" id="ARBA00039567"/>
    </source>
</evidence>
<dbReference type="InterPro" id="IPR005467">
    <property type="entry name" value="His_kinase_dom"/>
</dbReference>
<dbReference type="GO" id="GO:0005524">
    <property type="term" value="F:ATP binding"/>
    <property type="evidence" value="ECO:0007669"/>
    <property type="project" value="UniProtKB-KW"/>
</dbReference>
<name>A0A1R3VXH0_9GAMM</name>
<dbReference type="PRINTS" id="PR00344">
    <property type="entry name" value="BCTRLSENSOR"/>
</dbReference>
<dbReference type="Pfam" id="PF00512">
    <property type="entry name" value="HisKA"/>
    <property type="match status" value="1"/>
</dbReference>
<dbReference type="CDD" id="cd00130">
    <property type="entry name" value="PAS"/>
    <property type="match status" value="1"/>
</dbReference>
<protein>
    <recommendedName>
        <fullName evidence="11">Sensory histidine kinase/phosphatase NtrB</fullName>
        <ecNumber evidence="2">2.7.13.3</ecNumber>
    </recommendedName>
    <alternativeName>
        <fullName evidence="12">Nitrogen regulation protein NR(II)</fullName>
    </alternativeName>
    <alternativeName>
        <fullName evidence="13">Nitrogen regulator II</fullName>
    </alternativeName>
</protein>
<evidence type="ECO:0000259" key="14">
    <source>
        <dbReference type="PROSITE" id="PS50109"/>
    </source>
</evidence>
<dbReference type="Pfam" id="PF08448">
    <property type="entry name" value="PAS_4"/>
    <property type="match status" value="1"/>
</dbReference>
<keyword evidence="5" id="KW-0547">Nucleotide-binding</keyword>
<dbReference type="InterPro" id="IPR036097">
    <property type="entry name" value="HisK_dim/P_sf"/>
</dbReference>
<evidence type="ECO:0000256" key="6">
    <source>
        <dbReference type="ARBA" id="ARBA00022777"/>
    </source>
</evidence>
<dbReference type="InterPro" id="IPR004358">
    <property type="entry name" value="Sig_transdc_His_kin-like_C"/>
</dbReference>
<evidence type="ECO:0000256" key="2">
    <source>
        <dbReference type="ARBA" id="ARBA00012438"/>
    </source>
</evidence>
<dbReference type="SMART" id="SM00091">
    <property type="entry name" value="PAS"/>
    <property type="match status" value="1"/>
</dbReference>
<keyword evidence="8" id="KW-0902">Two-component regulatory system</keyword>